<proteinExistence type="inferred from homology"/>
<dbReference type="Pfam" id="PF24580">
    <property type="entry name" value="DUF7607"/>
    <property type="match status" value="1"/>
</dbReference>
<keyword evidence="3" id="KW-0547">Nucleotide-binding</keyword>
<dbReference type="Pfam" id="PF00271">
    <property type="entry name" value="Helicase_C"/>
    <property type="match status" value="1"/>
</dbReference>
<dbReference type="Proteomes" id="UP000186594">
    <property type="component" value="Unassembled WGS sequence"/>
</dbReference>
<dbReference type="Gene3D" id="3.40.50.300">
    <property type="entry name" value="P-loop containing nucleotide triphosphate hydrolases"/>
    <property type="match status" value="1"/>
</dbReference>
<feature type="domain" description="Helicase C-terminal" evidence="11">
    <location>
        <begin position="1427"/>
        <end position="1580"/>
    </location>
</feature>
<dbReference type="SUPFAM" id="SSF52540">
    <property type="entry name" value="P-loop containing nucleoside triphosphate hydrolases"/>
    <property type="match status" value="2"/>
</dbReference>
<name>A0A1U7LWK2_NEOID</name>
<dbReference type="CDD" id="cd18793">
    <property type="entry name" value="SF2_C_SNF"/>
    <property type="match status" value="1"/>
</dbReference>
<dbReference type="InterPro" id="IPR000330">
    <property type="entry name" value="SNF2_N"/>
</dbReference>
<evidence type="ECO:0000313" key="12">
    <source>
        <dbReference type="EMBL" id="OLL26998.1"/>
    </source>
</evidence>
<keyword evidence="7" id="KW-0238">DNA-binding</keyword>
<dbReference type="Pfam" id="PF00176">
    <property type="entry name" value="SNF2-rel_dom"/>
    <property type="match status" value="1"/>
</dbReference>
<dbReference type="SMART" id="SM00487">
    <property type="entry name" value="DEXDc"/>
    <property type="match status" value="1"/>
</dbReference>
<evidence type="ECO:0000256" key="5">
    <source>
        <dbReference type="ARBA" id="ARBA00022806"/>
    </source>
</evidence>
<evidence type="ECO:0000256" key="4">
    <source>
        <dbReference type="ARBA" id="ARBA00022801"/>
    </source>
</evidence>
<evidence type="ECO:0000256" key="7">
    <source>
        <dbReference type="ARBA" id="ARBA00023125"/>
    </source>
</evidence>
<dbReference type="GO" id="GO:0005634">
    <property type="term" value="C:nucleus"/>
    <property type="evidence" value="ECO:0007669"/>
    <property type="project" value="UniProtKB-SubCell"/>
</dbReference>
<feature type="compositionally biased region" description="Acidic residues" evidence="9">
    <location>
        <begin position="558"/>
        <end position="575"/>
    </location>
</feature>
<dbReference type="Gene3D" id="1.10.150.50">
    <property type="entry name" value="Transcription Factor, Ets-1"/>
    <property type="match status" value="1"/>
</dbReference>
<sequence length="1694" mass="192548">MDDDPWNWNCEIVAKWLQITFPWGQKRAKIFIDEYIDGQVLLIGDFSTLCENILKFGERVKLENEISQLRSKSTQYLEHAVFSCSPLPSVEQFNVKTYPTRHLTIPEISLVTLYDTSGEALQDDNNQPSLKIWTGGYLSPASINQDGTDRVEGNCSPIPTDRLAGHFQELDNDGLLRPVVHHQPVSFDNVNDKHLSMSLSTNFMTSSQIHDKNNKRHISKPKPNFFYESRAFPLDQVFFQDLKTDDQALTHNDMIRGLPTNLGCKLGVQKFMKSFLQSPLGTRIEYTCRGNRRVVISPYSRRYVKPPAPMFVKVFDQVEDQVNGTIFNVVPECLIILVFQTSIDRLNIPPEQLTSLQLIGSRIRVPDALPLIINKQMEYDDLLKWEDMDDDTEVDFDALDSAVDSITEREMKIEAAENEKKSGISRSVKKLSEEQVDEIITLERSSYEEKWKEKQLPKFLCKAHSLWMKTRSKNIRLFYQNAREVELVKLQKSFVRVVEEILSQEWSTSFEVKRICSSFHTLVDQILFAKWALEVIHNGEPARVKSKLKANNKTTSTEEGDENNLDDRDEDEDSDDFDLEGFIIEDEEDSDNDLIEDYQLPLVADEEQIQDIVSVEHITHMRSTESETTDDSLEVQSPPTVMAKNVAVHSVQNTYLLGKQDGKVVSGSKDIHKTEEDIIHGEPNSIPVQESDFSNDNDVKSTRSTKTPEGDVKRSIGSIHHSPKIRTTRRVLKEVKNDRQTETRQASSGVISISDDDDDVVELPIQYLPRSPLDKEVIVILDSDEDQDNQTSSAEDRLCGICKDTFLSTHPKRVQGLLGLLKQTGVQNAFSVLVNIARSRMEKRPRGGKAPLVDLDDETRKNYNFLLSLHTTFVLPPRCTNKEAFSANDIALIQDLLKFQLLYETIPKAATDLGLMEHLSQKKCKRKRNDKISNKYLREASSAECSARQMDISKNDRPRRKKHRKVAIDQAGQSARTELQRELEVMNAREKAQLGKANGGSCIINLGHKEGEGNIEVNPYISRNLKEHQVRFAPSKHTGKVFLSKRQRGCLLAHTMGLGKALLGDQALISGKTLQVIAFLYTLAEAIYVSNRALPTKLRRKFLILCPPALCQNWLEEFYQWTPEHLRDEVLGPIHNMYQCKCSLNGIPMGSNGRAAPYSEEQYAEIHRTLINPGPSLVVADEAHVLKNEKTKLRGFADMFDTRRRIALTGSPLSNSLKEYYYMIDWIDKNFLGNYKEFNANTIIPVVEGLFTDSTPAEILLSQKRLHQLGKIIESKVHRRDIKAISYDMPSKYEFIIKLALRPVQYDYLLAYSEYIDVHTKGSSLGLLARMNDLQLICSHPVCFMQALNRRDSRALEKHQRDREQLQNNQDGGCGPVTESPHCTEPGEFEDLGEKLRDLGIVSAPPSSDYEWARALQDHVSGMYSLSLVSILKACQKVKEKALVFSHSLETIDYIQNALRVEGITSVRLDGKTRMTLRQQQTRHFNSDDTTAYLISAKAGSAGLNIQGAARVVLFDLTFNPQFDEQAVGRAYRLGQMKPVCVYRLHTIGTFEERLFGKNIHKLGLSSRVVDKKNPKRNVDRETLRDCFRAPPEESPAVQFDLPPEAHRDTVLIEALSEFVPFLHQLNDISRISDHVRGIITTDTFESPDENLMTEQDRAEAEAEAEKQTEVLATLGYLEENEHPPLAEPSHNSE</sequence>
<dbReference type="InterPro" id="IPR049730">
    <property type="entry name" value="SNF2/RAD54-like_C"/>
</dbReference>
<dbReference type="Gene3D" id="3.40.50.10810">
    <property type="entry name" value="Tandem AAA-ATPase domain"/>
    <property type="match status" value="1"/>
</dbReference>
<feature type="domain" description="Helicase ATP-binding" evidence="10">
    <location>
        <begin position="1053"/>
        <end position="1230"/>
    </location>
</feature>
<dbReference type="SMART" id="SM00490">
    <property type="entry name" value="HELICc"/>
    <property type="match status" value="1"/>
</dbReference>
<keyword evidence="5" id="KW-0347">Helicase</keyword>
<evidence type="ECO:0000256" key="2">
    <source>
        <dbReference type="ARBA" id="ARBA00007025"/>
    </source>
</evidence>
<dbReference type="InterPro" id="IPR001650">
    <property type="entry name" value="Helicase_C-like"/>
</dbReference>
<dbReference type="PANTHER" id="PTHR45797">
    <property type="entry name" value="RAD54-LIKE"/>
    <property type="match status" value="1"/>
</dbReference>
<gene>
    <name evidence="12" type="ORF">NEOLI_000013</name>
</gene>
<reference evidence="12 13" key="1">
    <citation type="submission" date="2016-04" db="EMBL/GenBank/DDBJ databases">
        <title>Evolutionary innovation and constraint leading to complex multicellularity in the Ascomycota.</title>
        <authorList>
            <person name="Cisse O."/>
            <person name="Nguyen A."/>
            <person name="Hewitt D.A."/>
            <person name="Jedd G."/>
            <person name="Stajich J.E."/>
        </authorList>
    </citation>
    <scope>NUCLEOTIDE SEQUENCE [LARGE SCALE GENOMIC DNA]</scope>
    <source>
        <strain evidence="12 13">DAH-3</strain>
    </source>
</reference>
<feature type="region of interest" description="Disordered" evidence="9">
    <location>
        <begin position="545"/>
        <end position="575"/>
    </location>
</feature>
<organism evidence="12 13">
    <name type="scientific">Neolecta irregularis (strain DAH-3)</name>
    <dbReference type="NCBI Taxonomy" id="1198029"/>
    <lineage>
        <taxon>Eukaryota</taxon>
        <taxon>Fungi</taxon>
        <taxon>Dikarya</taxon>
        <taxon>Ascomycota</taxon>
        <taxon>Taphrinomycotina</taxon>
        <taxon>Neolectales</taxon>
        <taxon>Neolectaceae</taxon>
        <taxon>Neolecta</taxon>
    </lineage>
</organism>
<keyword evidence="8" id="KW-0539">Nucleus</keyword>
<accession>A0A1U7LWK2</accession>
<keyword evidence="6" id="KW-0067">ATP-binding</keyword>
<evidence type="ECO:0000259" key="11">
    <source>
        <dbReference type="PROSITE" id="PS51194"/>
    </source>
</evidence>
<dbReference type="InterPro" id="IPR038718">
    <property type="entry name" value="SNF2-like_sf"/>
</dbReference>
<feature type="compositionally biased region" description="Basic and acidic residues" evidence="9">
    <location>
        <begin position="1355"/>
        <end position="1365"/>
    </location>
</feature>
<dbReference type="PROSITE" id="PS51194">
    <property type="entry name" value="HELICASE_CTER"/>
    <property type="match status" value="1"/>
</dbReference>
<keyword evidence="13" id="KW-1185">Reference proteome</keyword>
<dbReference type="PROSITE" id="PS51192">
    <property type="entry name" value="HELICASE_ATP_BIND_1"/>
    <property type="match status" value="1"/>
</dbReference>
<dbReference type="SUPFAM" id="SSF47769">
    <property type="entry name" value="SAM/Pointed domain"/>
    <property type="match status" value="1"/>
</dbReference>
<comment type="subcellular location">
    <subcellularLocation>
        <location evidence="1">Nucleus</location>
    </subcellularLocation>
</comment>
<evidence type="ECO:0000259" key="10">
    <source>
        <dbReference type="PROSITE" id="PS51192"/>
    </source>
</evidence>
<feature type="region of interest" description="Disordered" evidence="9">
    <location>
        <begin position="947"/>
        <end position="973"/>
    </location>
</feature>
<dbReference type="InterPro" id="IPR056026">
    <property type="entry name" value="DUF7607"/>
</dbReference>
<feature type="compositionally biased region" description="Polar residues" evidence="9">
    <location>
        <begin position="686"/>
        <end position="696"/>
    </location>
</feature>
<comment type="caution">
    <text evidence="12">The sequence shown here is derived from an EMBL/GenBank/DDBJ whole genome shotgun (WGS) entry which is preliminary data.</text>
</comment>
<dbReference type="GO" id="GO:0016887">
    <property type="term" value="F:ATP hydrolysis activity"/>
    <property type="evidence" value="ECO:0007669"/>
    <property type="project" value="InterPro"/>
</dbReference>
<dbReference type="GO" id="GO:0005524">
    <property type="term" value="F:ATP binding"/>
    <property type="evidence" value="ECO:0007669"/>
    <property type="project" value="UniProtKB-KW"/>
</dbReference>
<evidence type="ECO:0000256" key="3">
    <source>
        <dbReference type="ARBA" id="ARBA00022741"/>
    </source>
</evidence>
<evidence type="ECO:0000256" key="6">
    <source>
        <dbReference type="ARBA" id="ARBA00022840"/>
    </source>
</evidence>
<feature type="region of interest" description="Disordered" evidence="9">
    <location>
        <begin position="1355"/>
        <end position="1377"/>
    </location>
</feature>
<dbReference type="EMBL" id="LXFE01000126">
    <property type="protein sequence ID" value="OLL26998.1"/>
    <property type="molecule type" value="Genomic_DNA"/>
</dbReference>
<dbReference type="InterPro" id="IPR027417">
    <property type="entry name" value="P-loop_NTPase"/>
</dbReference>
<dbReference type="OrthoDB" id="2020972at2759"/>
<dbReference type="InterPro" id="IPR014001">
    <property type="entry name" value="Helicase_ATP-bd"/>
</dbReference>
<dbReference type="InterPro" id="IPR044574">
    <property type="entry name" value="ARIP4-like"/>
</dbReference>
<dbReference type="InterPro" id="IPR013761">
    <property type="entry name" value="SAM/pointed_sf"/>
</dbReference>
<keyword evidence="4" id="KW-0378">Hydrolase</keyword>
<feature type="region of interest" description="Disordered" evidence="9">
    <location>
        <begin position="680"/>
        <end position="716"/>
    </location>
</feature>
<dbReference type="STRING" id="1198029.A0A1U7LWK2"/>
<feature type="compositionally biased region" description="Basic and acidic residues" evidence="9">
    <location>
        <begin position="697"/>
        <end position="714"/>
    </location>
</feature>
<protein>
    <submittedName>
        <fullName evidence="12">Protein CHROMATIN REMODELING 20</fullName>
    </submittedName>
</protein>
<evidence type="ECO:0000313" key="13">
    <source>
        <dbReference type="Proteomes" id="UP000186594"/>
    </source>
</evidence>
<comment type="similarity">
    <text evidence="2">Belongs to the SNF2/RAD54 helicase family.</text>
</comment>
<evidence type="ECO:0000256" key="8">
    <source>
        <dbReference type="ARBA" id="ARBA00023242"/>
    </source>
</evidence>
<dbReference type="GO" id="GO:0004386">
    <property type="term" value="F:helicase activity"/>
    <property type="evidence" value="ECO:0007669"/>
    <property type="project" value="UniProtKB-KW"/>
</dbReference>
<evidence type="ECO:0000256" key="1">
    <source>
        <dbReference type="ARBA" id="ARBA00004123"/>
    </source>
</evidence>
<dbReference type="PANTHER" id="PTHR45797:SF1">
    <property type="entry name" value="HELICASE ARIP4"/>
    <property type="match status" value="1"/>
</dbReference>
<dbReference type="GO" id="GO:0003677">
    <property type="term" value="F:DNA binding"/>
    <property type="evidence" value="ECO:0007669"/>
    <property type="project" value="UniProtKB-KW"/>
</dbReference>
<evidence type="ECO:0000256" key="9">
    <source>
        <dbReference type="SAM" id="MobiDB-lite"/>
    </source>
</evidence>